<accession>A0A517VMD0</accession>
<proteinExistence type="predicted"/>
<dbReference type="EMBL" id="CP036343">
    <property type="protein sequence ID" value="QDT94166.1"/>
    <property type="molecule type" value="Genomic_DNA"/>
</dbReference>
<dbReference type="OrthoDB" id="9831378at2"/>
<dbReference type="RefSeq" id="WP_145232093.1">
    <property type="nucleotide sequence ID" value="NZ_CP036343.1"/>
</dbReference>
<gene>
    <name evidence="1" type="ORF">Pan161_58590</name>
</gene>
<evidence type="ECO:0000313" key="1">
    <source>
        <dbReference type="EMBL" id="QDT94166.1"/>
    </source>
</evidence>
<evidence type="ECO:0000313" key="2">
    <source>
        <dbReference type="Proteomes" id="UP000316855"/>
    </source>
</evidence>
<keyword evidence="2" id="KW-1185">Reference proteome</keyword>
<dbReference type="Proteomes" id="UP000316855">
    <property type="component" value="Chromosome"/>
</dbReference>
<reference evidence="1 2" key="1">
    <citation type="submission" date="2019-02" db="EMBL/GenBank/DDBJ databases">
        <title>Deep-cultivation of Planctomycetes and their phenomic and genomic characterization uncovers novel biology.</title>
        <authorList>
            <person name="Wiegand S."/>
            <person name="Jogler M."/>
            <person name="Boedeker C."/>
            <person name="Pinto D."/>
            <person name="Vollmers J."/>
            <person name="Rivas-Marin E."/>
            <person name="Kohn T."/>
            <person name="Peeters S.H."/>
            <person name="Heuer A."/>
            <person name="Rast P."/>
            <person name="Oberbeckmann S."/>
            <person name="Bunk B."/>
            <person name="Jeske O."/>
            <person name="Meyerdierks A."/>
            <person name="Storesund J.E."/>
            <person name="Kallscheuer N."/>
            <person name="Luecker S."/>
            <person name="Lage O.M."/>
            <person name="Pohl T."/>
            <person name="Merkel B.J."/>
            <person name="Hornburger P."/>
            <person name="Mueller R.-W."/>
            <person name="Bruemmer F."/>
            <person name="Labrenz M."/>
            <person name="Spormann A.M."/>
            <person name="Op den Camp H."/>
            <person name="Overmann J."/>
            <person name="Amann R."/>
            <person name="Jetten M.S.M."/>
            <person name="Mascher T."/>
            <person name="Medema M.H."/>
            <person name="Devos D.P."/>
            <person name="Kaster A.-K."/>
            <person name="Ovreas L."/>
            <person name="Rohde M."/>
            <person name="Galperin M.Y."/>
            <person name="Jogler C."/>
        </authorList>
    </citation>
    <scope>NUCLEOTIDE SEQUENCE [LARGE SCALE GENOMIC DNA]</scope>
    <source>
        <strain evidence="1 2">Pan161</strain>
    </source>
</reference>
<name>A0A517VMD0_9PLAN</name>
<protein>
    <submittedName>
        <fullName evidence="1">Uncharacterized protein</fullName>
    </submittedName>
</protein>
<organism evidence="1 2">
    <name type="scientific">Gimesia algae</name>
    <dbReference type="NCBI Taxonomy" id="2527971"/>
    <lineage>
        <taxon>Bacteria</taxon>
        <taxon>Pseudomonadati</taxon>
        <taxon>Planctomycetota</taxon>
        <taxon>Planctomycetia</taxon>
        <taxon>Planctomycetales</taxon>
        <taxon>Planctomycetaceae</taxon>
        <taxon>Gimesia</taxon>
    </lineage>
</organism>
<dbReference type="KEGG" id="gax:Pan161_58590"/>
<dbReference type="AlphaFoldDB" id="A0A517VMD0"/>
<sequence>MTVSVDDIAEVLASEIAGHDFGEEFDAQVSYVLKKSIENTRVLTAVVLPRDEDSEPKTRGRDLFTFVVDVAVIRPVTSTEPDVVKPLQALPRTVRKFLRGLRPVGASWVQSTLKTPYSYDMLNSESMLVSVIQNRYTIIQ</sequence>